<sequence>MKPGGKDGKLYKIAEGEAVTGGASVALTASGFYKIKSVASSDSSLPAPDTSKSGYRALKPGDYVWLWKGQALATGDAVIPLTLTLISFVTDVSNSRNGNKTDITTQENVEVGIREYTVSPFSEGSGTINGMVDVDSEAQKELLNQFSAITEEDDDGHITVYKATQRKQDYMLSRRETETVGEIAMWEHFPVTVDSLTMDKPLDGAQNFNFNYSLDGGNNPGVIYYKVKEVA</sequence>
<reference evidence="1 2" key="1">
    <citation type="submission" date="2016-10" db="EMBL/GenBank/DDBJ databases">
        <authorList>
            <person name="de Groot N.N."/>
        </authorList>
    </citation>
    <scope>NUCLEOTIDE SEQUENCE [LARGE SCALE GENOMIC DNA]</scope>
    <source>
        <strain evidence="1 2">B25</strain>
    </source>
</reference>
<name>A0A1H9G708_9SPIR</name>
<accession>A0A1H9G708</accession>
<organism evidence="1 2">
    <name type="scientific">Treponema bryantii</name>
    <dbReference type="NCBI Taxonomy" id="163"/>
    <lineage>
        <taxon>Bacteria</taxon>
        <taxon>Pseudomonadati</taxon>
        <taxon>Spirochaetota</taxon>
        <taxon>Spirochaetia</taxon>
        <taxon>Spirochaetales</taxon>
        <taxon>Treponemataceae</taxon>
        <taxon>Treponema</taxon>
    </lineage>
</organism>
<proteinExistence type="predicted"/>
<evidence type="ECO:0008006" key="3">
    <source>
        <dbReference type="Google" id="ProtNLM"/>
    </source>
</evidence>
<keyword evidence="2" id="KW-1185">Reference proteome</keyword>
<dbReference type="Proteomes" id="UP000182360">
    <property type="component" value="Unassembled WGS sequence"/>
</dbReference>
<protein>
    <recommendedName>
        <fullName evidence="3">Phage major tail protein, TP901-1 family</fullName>
    </recommendedName>
</protein>
<dbReference type="AlphaFoldDB" id="A0A1H9G708"/>
<dbReference type="OrthoDB" id="361522at2"/>
<dbReference type="RefSeq" id="WP_074643450.1">
    <property type="nucleotide sequence ID" value="NZ_FOFU01000004.1"/>
</dbReference>
<evidence type="ECO:0000313" key="1">
    <source>
        <dbReference type="EMBL" id="SEQ45916.1"/>
    </source>
</evidence>
<dbReference type="EMBL" id="FOFU01000004">
    <property type="protein sequence ID" value="SEQ45916.1"/>
    <property type="molecule type" value="Genomic_DNA"/>
</dbReference>
<evidence type="ECO:0000313" key="2">
    <source>
        <dbReference type="Proteomes" id="UP000182360"/>
    </source>
</evidence>
<gene>
    <name evidence="1" type="ORF">SAMN04487977_104304</name>
</gene>